<gene>
    <name evidence="2" type="ORF">D9757_007537</name>
</gene>
<proteinExistence type="predicted"/>
<dbReference type="EMBL" id="JAACJN010000055">
    <property type="protein sequence ID" value="KAF5381911.1"/>
    <property type="molecule type" value="Genomic_DNA"/>
</dbReference>
<organism evidence="2 3">
    <name type="scientific">Collybiopsis confluens</name>
    <dbReference type="NCBI Taxonomy" id="2823264"/>
    <lineage>
        <taxon>Eukaryota</taxon>
        <taxon>Fungi</taxon>
        <taxon>Dikarya</taxon>
        <taxon>Basidiomycota</taxon>
        <taxon>Agaricomycotina</taxon>
        <taxon>Agaricomycetes</taxon>
        <taxon>Agaricomycetidae</taxon>
        <taxon>Agaricales</taxon>
        <taxon>Marasmiineae</taxon>
        <taxon>Omphalotaceae</taxon>
        <taxon>Collybiopsis</taxon>
    </lineage>
</organism>
<comment type="caution">
    <text evidence="2">The sequence shown here is derived from an EMBL/GenBank/DDBJ whole genome shotgun (WGS) entry which is preliminary data.</text>
</comment>
<reference evidence="2 3" key="1">
    <citation type="journal article" date="2020" name="ISME J.">
        <title>Uncovering the hidden diversity of litter-decomposition mechanisms in mushroom-forming fungi.</title>
        <authorList>
            <person name="Floudas D."/>
            <person name="Bentzer J."/>
            <person name="Ahren D."/>
            <person name="Johansson T."/>
            <person name="Persson P."/>
            <person name="Tunlid A."/>
        </authorList>
    </citation>
    <scope>NUCLEOTIDE SEQUENCE [LARGE SCALE GENOMIC DNA]</scope>
    <source>
        <strain evidence="2 3">CBS 406.79</strain>
    </source>
</reference>
<evidence type="ECO:0000313" key="2">
    <source>
        <dbReference type="EMBL" id="KAF5381911.1"/>
    </source>
</evidence>
<evidence type="ECO:0000256" key="1">
    <source>
        <dbReference type="SAM" id="MobiDB-lite"/>
    </source>
</evidence>
<dbReference type="OrthoDB" id="6513042at2759"/>
<feature type="compositionally biased region" description="Low complexity" evidence="1">
    <location>
        <begin position="33"/>
        <end position="45"/>
    </location>
</feature>
<feature type="region of interest" description="Disordered" evidence="1">
    <location>
        <begin position="17"/>
        <end position="45"/>
    </location>
</feature>
<sequence length="443" mass="49028">MAIRILWLMIQLDIPPPPHLPAAPAPSGEVSYRTSRQPSPTPSSLTRQTLWINRHWGGRIAPRPGFSSHPDMLSQNSRAIEIKKETLEDPKIPPRRPPGLSKEPDSDAEVFIPPVSTIDTKTTSNISTFTPLSIFPPSYAQFLFPALIFELFIILGVGTRKQKKSYFSRHMCGCITGTTPNFSYSLRAFAKISEVGCRGHHSPAVSLDLMESEFAFEGRVIRLMKRAEGFIHFRCPGLKRHIEAYVPAAPGRESTTGVSIYKAEDEIPPVINLSFFTNARPSVITDAAASALGGTLLSSENRDPDDLHLHPPIPSTSPNITGEFWVDSGFNAEQRVKCLTFSVLIHLSSFQFAALSVPTYQSPVLINGPPGEEINFGTLSDYNTFAQNCGRNRTLDLITNPAGGAYPQIRQRTLWPLDEEIHINEARTQELKSQCLELVDVDV</sequence>
<feature type="compositionally biased region" description="Basic and acidic residues" evidence="1">
    <location>
        <begin position="83"/>
        <end position="92"/>
    </location>
</feature>
<accession>A0A8H5HF02</accession>
<keyword evidence="3" id="KW-1185">Reference proteome</keyword>
<evidence type="ECO:0000313" key="3">
    <source>
        <dbReference type="Proteomes" id="UP000518752"/>
    </source>
</evidence>
<name>A0A8H5HF02_9AGAR</name>
<feature type="region of interest" description="Disordered" evidence="1">
    <location>
        <begin position="83"/>
        <end position="107"/>
    </location>
</feature>
<dbReference type="AlphaFoldDB" id="A0A8H5HF02"/>
<dbReference type="Proteomes" id="UP000518752">
    <property type="component" value="Unassembled WGS sequence"/>
</dbReference>
<protein>
    <submittedName>
        <fullName evidence="2">Uncharacterized protein</fullName>
    </submittedName>
</protein>